<dbReference type="Pfam" id="PF07786">
    <property type="entry name" value="HGSNAT_cat"/>
    <property type="match status" value="1"/>
</dbReference>
<evidence type="ECO:0000313" key="3">
    <source>
        <dbReference type="EMBL" id="QNK39447.1"/>
    </source>
</evidence>
<accession>A0A7G8T756</accession>
<protein>
    <submittedName>
        <fullName evidence="3">DUF1624 domain-containing protein</fullName>
    </submittedName>
</protein>
<name>A0A7G8T756_9FIRM</name>
<dbReference type="Proteomes" id="UP000515909">
    <property type="component" value="Chromosome"/>
</dbReference>
<reference evidence="3 4" key="1">
    <citation type="submission" date="2020-08" db="EMBL/GenBank/DDBJ databases">
        <title>The isolate Caproiciproducens sp. 7D4C2 produces n-caproate at mildly acidic conditions from hexoses: genome and rBOX comparison with related strains and chain-elongating bacteria.</title>
        <authorList>
            <person name="Esquivel-Elizondo S."/>
            <person name="Bagci C."/>
            <person name="Temovska M."/>
            <person name="Jeon B.S."/>
            <person name="Bessarab I."/>
            <person name="Williams R.B.H."/>
            <person name="Huson D.H."/>
            <person name="Angenent L.T."/>
        </authorList>
    </citation>
    <scope>NUCLEOTIDE SEQUENCE [LARGE SCALE GENOMIC DNA]</scope>
    <source>
        <strain evidence="3 4">7D4C2</strain>
    </source>
</reference>
<dbReference type="RefSeq" id="WP_187034359.1">
    <property type="nucleotide sequence ID" value="NZ_CP060286.1"/>
</dbReference>
<dbReference type="AlphaFoldDB" id="A0A7G8T756"/>
<feature type="domain" description="Heparan-alpha-glucosaminide N-acetyltransferase catalytic" evidence="2">
    <location>
        <begin position="13"/>
        <end position="243"/>
    </location>
</feature>
<feature type="transmembrane region" description="Helical" evidence="1">
    <location>
        <begin position="20"/>
        <end position="41"/>
    </location>
</feature>
<evidence type="ECO:0000313" key="4">
    <source>
        <dbReference type="Proteomes" id="UP000515909"/>
    </source>
</evidence>
<keyword evidence="1" id="KW-0472">Membrane</keyword>
<feature type="transmembrane region" description="Helical" evidence="1">
    <location>
        <begin position="230"/>
        <end position="252"/>
    </location>
</feature>
<keyword evidence="1" id="KW-0812">Transmembrane</keyword>
<feature type="transmembrane region" description="Helical" evidence="1">
    <location>
        <begin position="105"/>
        <end position="123"/>
    </location>
</feature>
<evidence type="ECO:0000259" key="2">
    <source>
        <dbReference type="Pfam" id="PF07786"/>
    </source>
</evidence>
<dbReference type="KEGG" id="cfem:HCR03_11880"/>
<feature type="transmembrane region" description="Helical" evidence="1">
    <location>
        <begin position="190"/>
        <end position="210"/>
    </location>
</feature>
<organism evidence="3 4">
    <name type="scientific">Caproicibacter fermentans</name>
    <dbReference type="NCBI Taxonomy" id="2576756"/>
    <lineage>
        <taxon>Bacteria</taxon>
        <taxon>Bacillati</taxon>
        <taxon>Bacillota</taxon>
        <taxon>Clostridia</taxon>
        <taxon>Eubacteriales</taxon>
        <taxon>Acutalibacteraceae</taxon>
        <taxon>Caproicibacter</taxon>
    </lineage>
</organism>
<dbReference type="EMBL" id="CP060286">
    <property type="protein sequence ID" value="QNK39447.1"/>
    <property type="molecule type" value="Genomic_DNA"/>
</dbReference>
<proteinExistence type="predicted"/>
<evidence type="ECO:0000256" key="1">
    <source>
        <dbReference type="SAM" id="Phobius"/>
    </source>
</evidence>
<sequence length="260" mass="29092">MPESITAPNGRGRIHLMDELRGFAVFCMVFYHGFYTFGYLFGNNIGVYFFNFFMPAEPFFAGMFLFISGIASYLTHSNLRRGTKLLAVALGVTLVTRIFVPEDVITFGVLHFLAVCMILFGFLKPYADRFRFSWIAVIACFALYFLTRGVPRGFLGCGPGFGIPLPGGLYTFAWLAPLGFPGPGFESSDYFPVLPWIFVFAAGTFVGKLAKAGRFPEIAYRPQVPILSWFGRHALVLYLFHQPVIYGLCLLLKPLAPYLS</sequence>
<feature type="transmembrane region" description="Helical" evidence="1">
    <location>
        <begin position="153"/>
        <end position="178"/>
    </location>
</feature>
<keyword evidence="1" id="KW-1133">Transmembrane helix</keyword>
<dbReference type="InterPro" id="IPR012429">
    <property type="entry name" value="HGSNAT_cat"/>
</dbReference>
<feature type="transmembrane region" description="Helical" evidence="1">
    <location>
        <begin position="130"/>
        <end position="147"/>
    </location>
</feature>
<gene>
    <name evidence="3" type="ORF">HCR03_11880</name>
</gene>
<feature type="transmembrane region" description="Helical" evidence="1">
    <location>
        <begin position="47"/>
        <end position="70"/>
    </location>
</feature>